<dbReference type="InterPro" id="IPR050722">
    <property type="entry name" value="Pyruvate:ferred/Flavod_OxRd"/>
</dbReference>
<evidence type="ECO:0000259" key="3">
    <source>
        <dbReference type="Pfam" id="PF01855"/>
    </source>
</evidence>
<dbReference type="STRING" id="1776334.APZ16_01665"/>
<proteinExistence type="predicted"/>
<dbReference type="Pfam" id="PF01558">
    <property type="entry name" value="POR"/>
    <property type="match status" value="1"/>
</dbReference>
<dbReference type="InterPro" id="IPR022367">
    <property type="entry name" value="2-oxoacid/accept_OxRdtase_asu"/>
</dbReference>
<evidence type="ECO:0008006" key="6">
    <source>
        <dbReference type="Google" id="ProtNLM"/>
    </source>
</evidence>
<dbReference type="GO" id="GO:0016903">
    <property type="term" value="F:oxidoreductase activity, acting on the aldehyde or oxo group of donors"/>
    <property type="evidence" value="ECO:0007669"/>
    <property type="project" value="InterPro"/>
</dbReference>
<dbReference type="Gene3D" id="3.40.50.920">
    <property type="match status" value="1"/>
</dbReference>
<dbReference type="NCBIfam" id="TIGR03710">
    <property type="entry name" value="OAFO_sf"/>
    <property type="match status" value="1"/>
</dbReference>
<sequence>MQEVSLLIGGQAGDGMMRAAELIGRIFNRLGLYAFVINDYGSLIRGGHNFCKIRAADRQIWHHRESVELIAAVNQDTIARHQKELTGDGRVLYDEGAAKYEGPHEPLPIPLTTMVQEVGGISIMKNSAMIGAIASLYGVPLSVVEEVINRAYGEKAAKNIELVKRGYEFAAKNFKPILKVEPVKRDPTPLISGAESLALGAVKAGMKLYITYPMTPSTAILNYLGPAQDELGILLIHPENEIAVANMALGAAYAGVRTMVGTAGGGFALMQEAFSMAGQAEIPVVFVVGQRVAPAVGAPTYTAQADLKFLLNAGHGEFPRIAVAPGDPEEAFVKTGEAMNLAWKYQSPAIVLVDKHLLESYMSIGIDENKVAVEPPEFAMGQEEYRRYRFTASGVSPLAFPGQKGAVVKVTSYEHDEYGYAEETADGIQKMQEKRLRKLSSIILDLKGRETVKIHGDPAAENLVVAWGSTKGAILEAMSLVNRPLKFLQIIYLSPFPEWEVSRHLSKARDVLLVEGNLTGQLGSLITEQTGFRIKKAVLKNDGRPFDPVSLAEKIKEAFGWK</sequence>
<dbReference type="AlphaFoldDB" id="A0A147JV42"/>
<dbReference type="SUPFAM" id="SSF52922">
    <property type="entry name" value="TK C-terminal domain-like"/>
    <property type="match status" value="1"/>
</dbReference>
<dbReference type="GO" id="GO:0044272">
    <property type="term" value="P:sulfur compound biosynthetic process"/>
    <property type="evidence" value="ECO:0007669"/>
    <property type="project" value="UniProtKB-ARBA"/>
</dbReference>
<gene>
    <name evidence="4" type="ORF">APZ16_01665</name>
</gene>
<evidence type="ECO:0000313" key="4">
    <source>
        <dbReference type="EMBL" id="KUO40355.1"/>
    </source>
</evidence>
<dbReference type="InterPro" id="IPR002880">
    <property type="entry name" value="Pyrv_Fd/Flavodoxin_OxRdtase_N"/>
</dbReference>
<evidence type="ECO:0000259" key="2">
    <source>
        <dbReference type="Pfam" id="PF01558"/>
    </source>
</evidence>
<evidence type="ECO:0000256" key="1">
    <source>
        <dbReference type="ARBA" id="ARBA00023002"/>
    </source>
</evidence>
<name>A0A147JV42_HADYE</name>
<accession>A0A147JV42</accession>
<dbReference type="InterPro" id="IPR029061">
    <property type="entry name" value="THDP-binding"/>
</dbReference>
<dbReference type="SUPFAM" id="SSF52518">
    <property type="entry name" value="Thiamin diphosphate-binding fold (THDP-binding)"/>
    <property type="match status" value="1"/>
</dbReference>
<dbReference type="EMBL" id="LQMQ01000043">
    <property type="protein sequence ID" value="KUO40355.1"/>
    <property type="molecule type" value="Genomic_DNA"/>
</dbReference>
<feature type="domain" description="Pyruvate flavodoxin/ferredoxin oxidoreductase pyrimidine binding" evidence="3">
    <location>
        <begin position="200"/>
        <end position="430"/>
    </location>
</feature>
<dbReference type="GO" id="GO:0006082">
    <property type="term" value="P:organic acid metabolic process"/>
    <property type="evidence" value="ECO:0007669"/>
    <property type="project" value="UniProtKB-ARBA"/>
</dbReference>
<dbReference type="Proteomes" id="UP000074294">
    <property type="component" value="Unassembled WGS sequence"/>
</dbReference>
<dbReference type="Gene3D" id="3.40.50.970">
    <property type="match status" value="1"/>
</dbReference>
<dbReference type="GO" id="GO:0006979">
    <property type="term" value="P:response to oxidative stress"/>
    <property type="evidence" value="ECO:0007669"/>
    <property type="project" value="TreeGrafter"/>
</dbReference>
<dbReference type="InterPro" id="IPR009014">
    <property type="entry name" value="Transketo_C/PFOR_II"/>
</dbReference>
<dbReference type="CDD" id="cd07034">
    <property type="entry name" value="TPP_PYR_PFOR_IOR-alpha_like"/>
    <property type="match status" value="1"/>
</dbReference>
<protein>
    <recommendedName>
        <fullName evidence="6">Pyruvate ferredoxin oxidoreductase</fullName>
    </recommendedName>
</protein>
<dbReference type="Pfam" id="PF01855">
    <property type="entry name" value="POR_N"/>
    <property type="match status" value="1"/>
</dbReference>
<dbReference type="InterPro" id="IPR002869">
    <property type="entry name" value="Pyrv_flavodox_OxRed_cen"/>
</dbReference>
<reference evidence="4 5" key="1">
    <citation type="journal article" date="2016" name="Nat. Microbiol.">
        <title>Genomic inference of the metabolism of cosmopolitan subsurface Archaea, Hadesarchaea.</title>
        <authorList>
            <person name="Baker B.J."/>
            <person name="Saw J.H."/>
            <person name="Lind A.E."/>
            <person name="Lazar C.S."/>
            <person name="Hinrichs K.-U."/>
            <person name="Teske A.P."/>
            <person name="Ettema T.J."/>
        </authorList>
    </citation>
    <scope>NUCLEOTIDE SEQUENCE [LARGE SCALE GENOMIC DNA]</scope>
</reference>
<dbReference type="SUPFAM" id="SSF53323">
    <property type="entry name" value="Pyruvate-ferredoxin oxidoreductase, PFOR, domain III"/>
    <property type="match status" value="1"/>
</dbReference>
<organism evidence="4 5">
    <name type="scientific">Hadarchaeum yellowstonense</name>
    <dbReference type="NCBI Taxonomy" id="1776334"/>
    <lineage>
        <taxon>Archaea</taxon>
        <taxon>Methanobacteriati</taxon>
        <taxon>Candidatus Hadarchaeota</taxon>
        <taxon>Candidatus Hadarchaeia</taxon>
        <taxon>Candidatus Hadarchaeales</taxon>
        <taxon>Candidatus Hadarchaeaceae</taxon>
        <taxon>Candidatus Hadarchaeum</taxon>
    </lineage>
</organism>
<dbReference type="PANTHER" id="PTHR32154">
    <property type="entry name" value="PYRUVATE-FLAVODOXIN OXIDOREDUCTASE-RELATED"/>
    <property type="match status" value="1"/>
</dbReference>
<evidence type="ECO:0000313" key="5">
    <source>
        <dbReference type="Proteomes" id="UP000074294"/>
    </source>
</evidence>
<comment type="caution">
    <text evidence="4">The sequence shown here is derived from an EMBL/GenBank/DDBJ whole genome shotgun (WGS) entry which is preliminary data.</text>
</comment>
<dbReference type="PANTHER" id="PTHR32154:SF20">
    <property type="entry name" value="2-OXOGLUTARATE OXIDOREDUCTASE SUBUNIT KORA"/>
    <property type="match status" value="1"/>
</dbReference>
<feature type="domain" description="Pyruvate/ketoisovalerate oxidoreductase catalytic" evidence="2">
    <location>
        <begin position="12"/>
        <end position="168"/>
    </location>
</feature>
<dbReference type="InterPro" id="IPR019752">
    <property type="entry name" value="Pyrv/ketoisovalerate_OxRed_cat"/>
</dbReference>
<dbReference type="Gene3D" id="3.40.920.10">
    <property type="entry name" value="Pyruvate-ferredoxin oxidoreductase, PFOR, domain III"/>
    <property type="match status" value="1"/>
</dbReference>
<keyword evidence="1" id="KW-0560">Oxidoreductase</keyword>